<accession>A0A9N7R3Z4</accession>
<dbReference type="Proteomes" id="UP001153555">
    <property type="component" value="Unassembled WGS sequence"/>
</dbReference>
<feature type="domain" description="Lipid-binding serum glycoprotein C-terminal" evidence="5">
    <location>
        <begin position="277"/>
        <end position="475"/>
    </location>
</feature>
<gene>
    <name evidence="6" type="ORF">SHERM_14331</name>
</gene>
<dbReference type="InterPro" id="IPR030675">
    <property type="entry name" value="BPI/LBP"/>
</dbReference>
<feature type="domain" description="Lipid-binding serum glycoprotein N-terminal" evidence="4">
    <location>
        <begin position="33"/>
        <end position="259"/>
    </location>
</feature>
<feature type="chain" id="PRO_5040156481" evidence="3">
    <location>
        <begin position="24"/>
        <end position="486"/>
    </location>
</feature>
<dbReference type="AlphaFoldDB" id="A0A9N7R3Z4"/>
<dbReference type="PANTHER" id="PTHR46801:SF2">
    <property type="entry name" value="LIPOPOLYSACCHARIDE-BINDING PROTEIN"/>
    <property type="match status" value="1"/>
</dbReference>
<keyword evidence="3" id="KW-0732">Signal</keyword>
<dbReference type="Gene3D" id="3.15.20.10">
    <property type="entry name" value="Bactericidal permeability-increasing protein, domain 2"/>
    <property type="match status" value="1"/>
</dbReference>
<dbReference type="Gene3D" id="3.15.10.10">
    <property type="entry name" value="Bactericidal permeability-increasing protein, domain 1"/>
    <property type="match status" value="1"/>
</dbReference>
<proteinExistence type="inferred from homology"/>
<dbReference type="EMBL" id="CACSLK010012206">
    <property type="protein sequence ID" value="CAA0813997.1"/>
    <property type="molecule type" value="Genomic_DNA"/>
</dbReference>
<dbReference type="SMART" id="SM00328">
    <property type="entry name" value="BPI1"/>
    <property type="match status" value="1"/>
</dbReference>
<dbReference type="InterPro" id="IPR017942">
    <property type="entry name" value="Lipid-bd_serum_glycop_N"/>
</dbReference>
<feature type="signal peptide" evidence="3">
    <location>
        <begin position="1"/>
        <end position="23"/>
    </location>
</feature>
<sequence length="486" mass="53061">MASSIFPFLPLLLLAIWCGYAQSHEDGHIAAEISNKGLDFFKGLLIEKAESSLVPLELPVIEKTVKIPVLGKVQMVLSDITIEKIHTTSSVVKTGDSGIVIEVSGATANLSMNWKYSYTSAWLIPISVSDKGNATVQVEGLEVGLSLSLKTVEGSLKLSLLECGCYVNSISIKLDGGASWLYQGLLDAFEGKIGSSVETAVSNKLKDAIVKLDSLLQSLPKEVPVTEIATLNVTLVDDPDFSGSSVDLEIDGLISSKNEVFHATHNHILLQDSYACKEADKMVRISLHEDVLGSASSVYFEASKMRWMIDKASDQTLMNTAGWRFIVPQLYKMYPNHDLNLNLSVSSNPTIKIKQQQIIAQIPLDVVIDVLDGEELVPVVCISTVIRASVSAEISQNAVSGVLKLMDLTMSLKWSNIGDLHMHLIQTIMSTTLKTVVVPYINLKLGKGFQIPSFHGYKLQDAQFICSDSWIVICSNVTPSQTFYHV</sequence>
<dbReference type="OrthoDB" id="10255543at2759"/>
<dbReference type="SMART" id="SM00329">
    <property type="entry name" value="BPI2"/>
    <property type="match status" value="1"/>
</dbReference>
<keyword evidence="1" id="KW-0325">Glycoprotein</keyword>
<organism evidence="6 7">
    <name type="scientific">Striga hermonthica</name>
    <name type="common">Purple witchweed</name>
    <name type="synonym">Buchnera hermonthica</name>
    <dbReference type="NCBI Taxonomy" id="68872"/>
    <lineage>
        <taxon>Eukaryota</taxon>
        <taxon>Viridiplantae</taxon>
        <taxon>Streptophyta</taxon>
        <taxon>Embryophyta</taxon>
        <taxon>Tracheophyta</taxon>
        <taxon>Spermatophyta</taxon>
        <taxon>Magnoliopsida</taxon>
        <taxon>eudicotyledons</taxon>
        <taxon>Gunneridae</taxon>
        <taxon>Pentapetalae</taxon>
        <taxon>asterids</taxon>
        <taxon>lamiids</taxon>
        <taxon>Lamiales</taxon>
        <taxon>Orobanchaceae</taxon>
        <taxon>Buchnereae</taxon>
        <taxon>Striga</taxon>
    </lineage>
</organism>
<keyword evidence="7" id="KW-1185">Reference proteome</keyword>
<dbReference type="PIRSF" id="PIRSF002417">
    <property type="entry name" value="Lipid_binding_protein"/>
    <property type="match status" value="1"/>
</dbReference>
<name>A0A9N7R3Z4_STRHE</name>
<evidence type="ECO:0000256" key="2">
    <source>
        <dbReference type="ARBA" id="ARBA00060933"/>
    </source>
</evidence>
<evidence type="ECO:0000313" key="7">
    <source>
        <dbReference type="Proteomes" id="UP001153555"/>
    </source>
</evidence>
<evidence type="ECO:0000256" key="1">
    <source>
        <dbReference type="ARBA" id="ARBA00023180"/>
    </source>
</evidence>
<dbReference type="Pfam" id="PF02886">
    <property type="entry name" value="LBP_BPI_CETP_C"/>
    <property type="match status" value="1"/>
</dbReference>
<reference evidence="6" key="1">
    <citation type="submission" date="2019-12" db="EMBL/GenBank/DDBJ databases">
        <authorList>
            <person name="Scholes J."/>
        </authorList>
    </citation>
    <scope>NUCLEOTIDE SEQUENCE</scope>
</reference>
<protein>
    <submittedName>
        <fullName evidence="6">BPI/LBP family protein</fullName>
    </submittedName>
</protein>
<dbReference type="Pfam" id="PF01273">
    <property type="entry name" value="LBP_BPI_CETP"/>
    <property type="match status" value="1"/>
</dbReference>
<dbReference type="GO" id="GO:0008289">
    <property type="term" value="F:lipid binding"/>
    <property type="evidence" value="ECO:0007669"/>
    <property type="project" value="InterPro"/>
</dbReference>
<dbReference type="PANTHER" id="PTHR46801">
    <property type="entry name" value="OS06G0309200 PROTEIN"/>
    <property type="match status" value="1"/>
</dbReference>
<evidence type="ECO:0000313" key="6">
    <source>
        <dbReference type="EMBL" id="CAA0813997.1"/>
    </source>
</evidence>
<evidence type="ECO:0000256" key="3">
    <source>
        <dbReference type="SAM" id="SignalP"/>
    </source>
</evidence>
<dbReference type="GO" id="GO:0005615">
    <property type="term" value="C:extracellular space"/>
    <property type="evidence" value="ECO:0007669"/>
    <property type="project" value="InterPro"/>
</dbReference>
<dbReference type="InterPro" id="IPR017943">
    <property type="entry name" value="Bactericidal_perm-incr_a/b_dom"/>
</dbReference>
<dbReference type="SUPFAM" id="SSF55394">
    <property type="entry name" value="Bactericidal permeability-increasing protein, BPI"/>
    <property type="match status" value="2"/>
</dbReference>
<dbReference type="InterPro" id="IPR045897">
    <property type="entry name" value="BPI/LBP_pln"/>
</dbReference>
<dbReference type="InterPro" id="IPR001124">
    <property type="entry name" value="Lipid-bd_serum_glycop_C"/>
</dbReference>
<evidence type="ECO:0000259" key="4">
    <source>
        <dbReference type="SMART" id="SM00328"/>
    </source>
</evidence>
<evidence type="ECO:0000259" key="5">
    <source>
        <dbReference type="SMART" id="SM00329"/>
    </source>
</evidence>
<comment type="caution">
    <text evidence="6">The sequence shown here is derived from an EMBL/GenBank/DDBJ whole genome shotgun (WGS) entry which is preliminary data.</text>
</comment>
<dbReference type="FunFam" id="3.15.10.10:FF:000001">
    <property type="entry name" value="phospholipid transfer protein-like"/>
    <property type="match status" value="1"/>
</dbReference>
<comment type="similarity">
    <text evidence="2">Belongs to the BPI/LBP/Plunc superfamily. BPI/LBP (TC 1.C.40) family.</text>
</comment>